<dbReference type="EMBL" id="CP144754">
    <property type="protein sequence ID" value="WVZ97871.1"/>
    <property type="molecule type" value="Genomic_DNA"/>
</dbReference>
<dbReference type="Proteomes" id="UP001341281">
    <property type="component" value="Chromosome 10"/>
</dbReference>
<accession>A0AAQ3XHB1</accession>
<name>A0AAQ3XHB1_PASNO</name>
<proteinExistence type="predicted"/>
<gene>
    <name evidence="2" type="ORF">U9M48_043379</name>
</gene>
<feature type="compositionally biased region" description="Basic residues" evidence="1">
    <location>
        <begin position="1"/>
        <end position="10"/>
    </location>
</feature>
<reference evidence="2 3" key="1">
    <citation type="submission" date="2024-02" db="EMBL/GenBank/DDBJ databases">
        <title>High-quality chromosome-scale genome assembly of Pensacola bahiagrass (Paspalum notatum Flugge var. saurae).</title>
        <authorList>
            <person name="Vega J.M."/>
            <person name="Podio M."/>
            <person name="Orjuela J."/>
            <person name="Siena L.A."/>
            <person name="Pessino S.C."/>
            <person name="Combes M.C."/>
            <person name="Mariac C."/>
            <person name="Albertini E."/>
            <person name="Pupilli F."/>
            <person name="Ortiz J.P.A."/>
            <person name="Leblanc O."/>
        </authorList>
    </citation>
    <scope>NUCLEOTIDE SEQUENCE [LARGE SCALE GENOMIC DNA]</scope>
    <source>
        <strain evidence="2">R1</strain>
        <tissue evidence="2">Leaf</tissue>
    </source>
</reference>
<keyword evidence="3" id="KW-1185">Reference proteome</keyword>
<feature type="region of interest" description="Disordered" evidence="1">
    <location>
        <begin position="1"/>
        <end position="34"/>
    </location>
</feature>
<organism evidence="2 3">
    <name type="scientific">Paspalum notatum var. saurae</name>
    <dbReference type="NCBI Taxonomy" id="547442"/>
    <lineage>
        <taxon>Eukaryota</taxon>
        <taxon>Viridiplantae</taxon>
        <taxon>Streptophyta</taxon>
        <taxon>Embryophyta</taxon>
        <taxon>Tracheophyta</taxon>
        <taxon>Spermatophyta</taxon>
        <taxon>Magnoliopsida</taxon>
        <taxon>Liliopsida</taxon>
        <taxon>Poales</taxon>
        <taxon>Poaceae</taxon>
        <taxon>PACMAD clade</taxon>
        <taxon>Panicoideae</taxon>
        <taxon>Andropogonodae</taxon>
        <taxon>Paspaleae</taxon>
        <taxon>Paspalinae</taxon>
        <taxon>Paspalum</taxon>
    </lineage>
</organism>
<evidence type="ECO:0000313" key="2">
    <source>
        <dbReference type="EMBL" id="WVZ97871.1"/>
    </source>
</evidence>
<evidence type="ECO:0000256" key="1">
    <source>
        <dbReference type="SAM" id="MobiDB-lite"/>
    </source>
</evidence>
<evidence type="ECO:0000313" key="3">
    <source>
        <dbReference type="Proteomes" id="UP001341281"/>
    </source>
</evidence>
<dbReference type="AlphaFoldDB" id="A0AAQ3XHB1"/>
<feature type="compositionally biased region" description="Basic and acidic residues" evidence="1">
    <location>
        <begin position="18"/>
        <end position="30"/>
    </location>
</feature>
<protein>
    <submittedName>
        <fullName evidence="2">Uncharacterized protein</fullName>
    </submittedName>
</protein>
<sequence>MQIRNPKRARGTTSTNGDPKDQLRPTHDPESPSVVYRRHLDSCLEKGSTGGLGVSRLVHPYEDFLSIWFRREMF</sequence>